<dbReference type="Proteomes" id="UP000614601">
    <property type="component" value="Unassembled WGS sequence"/>
</dbReference>
<dbReference type="AlphaFoldDB" id="A0A811K1Q7"/>
<gene>
    <name evidence="2" type="ORF">BOKJ2_LOCUS2836</name>
</gene>
<feature type="chain" id="PRO_5036220821" evidence="1">
    <location>
        <begin position="28"/>
        <end position="103"/>
    </location>
</feature>
<keyword evidence="1" id="KW-0732">Signal</keyword>
<feature type="signal peptide" evidence="1">
    <location>
        <begin position="1"/>
        <end position="27"/>
    </location>
</feature>
<organism evidence="2 3">
    <name type="scientific">Bursaphelenchus okinawaensis</name>
    <dbReference type="NCBI Taxonomy" id="465554"/>
    <lineage>
        <taxon>Eukaryota</taxon>
        <taxon>Metazoa</taxon>
        <taxon>Ecdysozoa</taxon>
        <taxon>Nematoda</taxon>
        <taxon>Chromadorea</taxon>
        <taxon>Rhabditida</taxon>
        <taxon>Tylenchina</taxon>
        <taxon>Tylenchomorpha</taxon>
        <taxon>Aphelenchoidea</taxon>
        <taxon>Aphelenchoididae</taxon>
        <taxon>Bursaphelenchus</taxon>
    </lineage>
</organism>
<evidence type="ECO:0000256" key="1">
    <source>
        <dbReference type="SAM" id="SignalP"/>
    </source>
</evidence>
<sequence>MKLSTAVVVFVAVAAFMAIEIYGQSAAQYCNEAVSYLKENQDLLANAATRQQYASMAKSLIQSNCASLKICNTACANTAINCLNEQAASATLISNIDSCCSQC</sequence>
<dbReference type="OrthoDB" id="10459048at2759"/>
<dbReference type="Proteomes" id="UP000783686">
    <property type="component" value="Unassembled WGS sequence"/>
</dbReference>
<name>A0A811K1Q7_9BILA</name>
<evidence type="ECO:0000313" key="3">
    <source>
        <dbReference type="Proteomes" id="UP000614601"/>
    </source>
</evidence>
<evidence type="ECO:0000313" key="2">
    <source>
        <dbReference type="EMBL" id="CAD5209735.1"/>
    </source>
</evidence>
<dbReference type="EMBL" id="CAJFDH010000002">
    <property type="protein sequence ID" value="CAD5209735.1"/>
    <property type="molecule type" value="Genomic_DNA"/>
</dbReference>
<reference evidence="2" key="1">
    <citation type="submission" date="2020-09" db="EMBL/GenBank/DDBJ databases">
        <authorList>
            <person name="Kikuchi T."/>
        </authorList>
    </citation>
    <scope>NUCLEOTIDE SEQUENCE</scope>
    <source>
        <strain evidence="2">SH1</strain>
    </source>
</reference>
<proteinExistence type="predicted"/>
<dbReference type="EMBL" id="CAJFCW020000002">
    <property type="protein sequence ID" value="CAG9089958.1"/>
    <property type="molecule type" value="Genomic_DNA"/>
</dbReference>
<keyword evidence="3" id="KW-1185">Reference proteome</keyword>
<accession>A0A811K1Q7</accession>
<protein>
    <submittedName>
        <fullName evidence="2">Uncharacterized protein</fullName>
    </submittedName>
</protein>
<comment type="caution">
    <text evidence="2">The sequence shown here is derived from an EMBL/GenBank/DDBJ whole genome shotgun (WGS) entry which is preliminary data.</text>
</comment>